<dbReference type="PROSITE" id="PS50405">
    <property type="entry name" value="GST_CTER"/>
    <property type="match status" value="1"/>
</dbReference>
<name>A0ABV3X156_9HYPH</name>
<dbReference type="InterPro" id="IPR004046">
    <property type="entry name" value="GST_C"/>
</dbReference>
<evidence type="ECO:0000259" key="3">
    <source>
        <dbReference type="PROSITE" id="PS50405"/>
    </source>
</evidence>
<accession>A0ABV3X156</accession>
<proteinExistence type="inferred from homology"/>
<dbReference type="InterPro" id="IPR036249">
    <property type="entry name" value="Thioredoxin-like_sf"/>
</dbReference>
<dbReference type="Pfam" id="PF02798">
    <property type="entry name" value="GST_N"/>
    <property type="match status" value="1"/>
</dbReference>
<dbReference type="SUPFAM" id="SSF52833">
    <property type="entry name" value="Thioredoxin-like"/>
    <property type="match status" value="1"/>
</dbReference>
<protein>
    <submittedName>
        <fullName evidence="4">Glutathione S-transferase family protein</fullName>
    </submittedName>
</protein>
<dbReference type="PROSITE" id="PS50404">
    <property type="entry name" value="GST_NTER"/>
    <property type="match status" value="1"/>
</dbReference>
<evidence type="ECO:0000313" key="5">
    <source>
        <dbReference type="Proteomes" id="UP001559025"/>
    </source>
</evidence>
<keyword evidence="5" id="KW-1185">Reference proteome</keyword>
<organism evidence="4 5">
    <name type="scientific">Neoaquamicrobium sediminum</name>
    <dbReference type="NCBI Taxonomy" id="1849104"/>
    <lineage>
        <taxon>Bacteria</taxon>
        <taxon>Pseudomonadati</taxon>
        <taxon>Pseudomonadota</taxon>
        <taxon>Alphaproteobacteria</taxon>
        <taxon>Hyphomicrobiales</taxon>
        <taxon>Phyllobacteriaceae</taxon>
        <taxon>Neoaquamicrobium</taxon>
    </lineage>
</organism>
<dbReference type="InterPro" id="IPR010987">
    <property type="entry name" value="Glutathione-S-Trfase_C-like"/>
</dbReference>
<evidence type="ECO:0000313" key="4">
    <source>
        <dbReference type="EMBL" id="MEX4010682.1"/>
    </source>
</evidence>
<dbReference type="Proteomes" id="UP001559025">
    <property type="component" value="Unassembled WGS sequence"/>
</dbReference>
<evidence type="ECO:0000259" key="2">
    <source>
        <dbReference type="PROSITE" id="PS50404"/>
    </source>
</evidence>
<dbReference type="SFLD" id="SFLDG00358">
    <property type="entry name" value="Main_(cytGST)"/>
    <property type="match status" value="1"/>
</dbReference>
<dbReference type="SUPFAM" id="SSF47616">
    <property type="entry name" value="GST C-terminal domain-like"/>
    <property type="match status" value="1"/>
</dbReference>
<feature type="domain" description="GST C-terminal" evidence="3">
    <location>
        <begin position="82"/>
        <end position="202"/>
    </location>
</feature>
<feature type="domain" description="GST N-terminal" evidence="2">
    <location>
        <begin position="1"/>
        <end position="79"/>
    </location>
</feature>
<dbReference type="InterPro" id="IPR036282">
    <property type="entry name" value="Glutathione-S-Trfase_C_sf"/>
</dbReference>
<dbReference type="InterPro" id="IPR040079">
    <property type="entry name" value="Glutathione_S-Trfase"/>
</dbReference>
<dbReference type="Pfam" id="PF00043">
    <property type="entry name" value="GST_C"/>
    <property type="match status" value="1"/>
</dbReference>
<dbReference type="PANTHER" id="PTHR44051:SF8">
    <property type="entry name" value="GLUTATHIONE S-TRANSFERASE GSTA"/>
    <property type="match status" value="1"/>
</dbReference>
<gene>
    <name evidence="4" type="ORF">V1479_25595</name>
</gene>
<comment type="caution">
    <text evidence="4">The sequence shown here is derived from an EMBL/GenBank/DDBJ whole genome shotgun (WGS) entry which is preliminary data.</text>
</comment>
<reference evidence="4 5" key="1">
    <citation type="submission" date="2024-01" db="EMBL/GenBank/DDBJ databases">
        <title>New evidence supports the origin of RcGTA from prophage.</title>
        <authorList>
            <person name="Xu Y."/>
            <person name="Liu B."/>
            <person name="Chen F."/>
        </authorList>
    </citation>
    <scope>NUCLEOTIDE SEQUENCE [LARGE SCALE GENOMIC DNA]</scope>
    <source>
        <strain evidence="4 5">CBW1107-2</strain>
    </source>
</reference>
<dbReference type="EMBL" id="JAZHFV010000021">
    <property type="protein sequence ID" value="MEX4010682.1"/>
    <property type="molecule type" value="Genomic_DNA"/>
</dbReference>
<dbReference type="RefSeq" id="WP_368805332.1">
    <property type="nucleotide sequence ID" value="NZ_JAZHFV010000021.1"/>
</dbReference>
<dbReference type="SFLD" id="SFLDS00019">
    <property type="entry name" value="Glutathione_Transferase_(cytos"/>
    <property type="match status" value="1"/>
</dbReference>
<dbReference type="PANTHER" id="PTHR44051">
    <property type="entry name" value="GLUTATHIONE S-TRANSFERASE-RELATED"/>
    <property type="match status" value="1"/>
</dbReference>
<comment type="similarity">
    <text evidence="1">Belongs to the GST superfamily.</text>
</comment>
<sequence length="202" mass="23073">MKLYFAETMNSYKTCAVARYVGLDVDFRRVDLKKGEQRTPEFLAINPNGKAPALVDGDRSLWESNAIICYLAMKADSNIWPRDERQVEIVKWFNWSADHFSRFAGQLYFENIIRAEFGIGQPDPDAVKEATGYVRRYAGILNDHLADRRYLLDDQLTVADFVVATTLPYASRAGIPIDEFPAVESWHDRLMGLPAWRSPFTG</sequence>
<dbReference type="Gene3D" id="1.20.1050.130">
    <property type="match status" value="1"/>
</dbReference>
<evidence type="ECO:0000256" key="1">
    <source>
        <dbReference type="RuleBase" id="RU003494"/>
    </source>
</evidence>
<dbReference type="InterPro" id="IPR004045">
    <property type="entry name" value="Glutathione_S-Trfase_N"/>
</dbReference>